<name>A0A2N1MX15_9GLOM</name>
<organism evidence="1 2">
    <name type="scientific">Rhizophagus irregularis</name>
    <dbReference type="NCBI Taxonomy" id="588596"/>
    <lineage>
        <taxon>Eukaryota</taxon>
        <taxon>Fungi</taxon>
        <taxon>Fungi incertae sedis</taxon>
        <taxon>Mucoromycota</taxon>
        <taxon>Glomeromycotina</taxon>
        <taxon>Glomeromycetes</taxon>
        <taxon>Glomerales</taxon>
        <taxon>Glomeraceae</taxon>
        <taxon>Rhizophagus</taxon>
    </lineage>
</organism>
<protein>
    <submittedName>
        <fullName evidence="1">Uncharacterized protein</fullName>
    </submittedName>
</protein>
<dbReference type="EMBL" id="LLXL01001127">
    <property type="protein sequence ID" value="PKK66204.1"/>
    <property type="molecule type" value="Genomic_DNA"/>
</dbReference>
<evidence type="ECO:0000313" key="1">
    <source>
        <dbReference type="EMBL" id="PKK66204.1"/>
    </source>
</evidence>
<sequence>MASNVSELDTAKSNIIELFTHIGKIYNSSHNCPADVFWNCFRDSYNANPNGIDGKIRILSIIGENFIYKDMIDELEGSPNSINAARKFSRINGPGCVALKKPNITCLKMPEVKEKQFELFFADKKNINMSSYKVDAKTQLPVLYLKDQKNAL</sequence>
<accession>A0A2N1MX15</accession>
<dbReference type="VEuPathDB" id="FungiDB:RhiirFUN_005540"/>
<gene>
    <name evidence="1" type="ORF">RhiirC2_785079</name>
</gene>
<proteinExistence type="predicted"/>
<dbReference type="VEuPathDB" id="FungiDB:RhiirA1_460880"/>
<dbReference type="Proteomes" id="UP000233469">
    <property type="component" value="Unassembled WGS sequence"/>
</dbReference>
<reference evidence="1 2" key="1">
    <citation type="submission" date="2016-04" db="EMBL/GenBank/DDBJ databases">
        <title>Genome analyses suggest a sexual origin of heterokaryosis in a supposedly ancient asexual fungus.</title>
        <authorList>
            <person name="Ropars J."/>
            <person name="Sedzielewska K."/>
            <person name="Noel J."/>
            <person name="Charron P."/>
            <person name="Farinelli L."/>
            <person name="Marton T."/>
            <person name="Kruger M."/>
            <person name="Pelin A."/>
            <person name="Brachmann A."/>
            <person name="Corradi N."/>
        </authorList>
    </citation>
    <scope>NUCLEOTIDE SEQUENCE [LARGE SCALE GENOMIC DNA]</scope>
    <source>
        <strain evidence="1 2">C2</strain>
    </source>
</reference>
<dbReference type="AlphaFoldDB" id="A0A2N1MX15"/>
<reference evidence="1 2" key="2">
    <citation type="submission" date="2017-10" db="EMBL/GenBank/DDBJ databases">
        <title>Extensive intraspecific genome diversity in a model arbuscular mycorrhizal fungus.</title>
        <authorList>
            <person name="Chen E.C.H."/>
            <person name="Morin E."/>
            <person name="Baudet D."/>
            <person name="Noel J."/>
            <person name="Ndikumana S."/>
            <person name="Charron P."/>
            <person name="St-Onge C."/>
            <person name="Giorgi J."/>
            <person name="Grigoriev I.V."/>
            <person name="Roux C."/>
            <person name="Martin F.M."/>
            <person name="Corradi N."/>
        </authorList>
    </citation>
    <scope>NUCLEOTIDE SEQUENCE [LARGE SCALE GENOMIC DNA]</scope>
    <source>
        <strain evidence="1 2">C2</strain>
    </source>
</reference>
<dbReference type="VEuPathDB" id="FungiDB:FUN_023452"/>
<evidence type="ECO:0000313" key="2">
    <source>
        <dbReference type="Proteomes" id="UP000233469"/>
    </source>
</evidence>
<comment type="caution">
    <text evidence="1">The sequence shown here is derived from an EMBL/GenBank/DDBJ whole genome shotgun (WGS) entry which is preliminary data.</text>
</comment>